<dbReference type="InterPro" id="IPR000182">
    <property type="entry name" value="GNAT_dom"/>
</dbReference>
<proteinExistence type="predicted"/>
<protein>
    <submittedName>
        <fullName evidence="2">N-acetyltransferase</fullName>
    </submittedName>
</protein>
<dbReference type="Proteomes" id="UP000342249">
    <property type="component" value="Unassembled WGS sequence"/>
</dbReference>
<organism evidence="2 3">
    <name type="scientific">Clostridium estertheticum</name>
    <dbReference type="NCBI Taxonomy" id="238834"/>
    <lineage>
        <taxon>Bacteria</taxon>
        <taxon>Bacillati</taxon>
        <taxon>Bacillota</taxon>
        <taxon>Clostridia</taxon>
        <taxon>Eubacteriales</taxon>
        <taxon>Clostridiaceae</taxon>
        <taxon>Clostridium</taxon>
    </lineage>
</organism>
<dbReference type="RefSeq" id="WP_152751543.1">
    <property type="nucleotide sequence ID" value="NZ_SPSE01000018.1"/>
</dbReference>
<reference evidence="2 3" key="1">
    <citation type="journal article" date="2019" name="Lett. Appl. Microbiol.">
        <title>A case of 'blown pack' spoilage of vacuum-packaged pork likely associated with Clostridium estertheticum in Canada.</title>
        <authorList>
            <person name="Zhang P."/>
            <person name="Ward P."/>
            <person name="McMullen L.M."/>
            <person name="Yang X."/>
        </authorList>
    </citation>
    <scope>NUCLEOTIDE SEQUENCE [LARGE SCALE GENOMIC DNA]</scope>
    <source>
        <strain evidence="2 3">MA19</strain>
    </source>
</reference>
<dbReference type="Pfam" id="PF00583">
    <property type="entry name" value="Acetyltransf_1"/>
    <property type="match status" value="1"/>
</dbReference>
<dbReference type="CDD" id="cd04301">
    <property type="entry name" value="NAT_SF"/>
    <property type="match status" value="1"/>
</dbReference>
<evidence type="ECO:0000313" key="3">
    <source>
        <dbReference type="Proteomes" id="UP000342249"/>
    </source>
</evidence>
<evidence type="ECO:0000313" key="2">
    <source>
        <dbReference type="EMBL" id="MPQ61872.1"/>
    </source>
</evidence>
<comment type="caution">
    <text evidence="2">The sequence shown here is derived from an EMBL/GenBank/DDBJ whole genome shotgun (WGS) entry which is preliminary data.</text>
</comment>
<feature type="domain" description="N-acetyltransferase" evidence="1">
    <location>
        <begin position="206"/>
        <end position="283"/>
    </location>
</feature>
<sequence>MGISFKNYDGKSGFTDNYDKVRKFLIEINQKNIVNADFLWARWEWMHSLTRYMDVESLPNIGLWMEGDKIVGLATYELQLGNGYFISDPAYKYLKSNMLTYAKKSLAKDGKFKALINDTDREFQKIALMQGFYPTKESEETAIIDISDSISYKLPKGFSIHSLADGFNEYKLNRSKYRGFNVGEEMPEGESTARNGDYLGPNLNKNIYTYLTAPDGGYVASCGSWYDKITDYAYIEPVCTDPLYRKMGCGKAVVLEAVKRCGLLGAKHAFVISSQQFYYNIGFYPYSNDTWWSEK</sequence>
<evidence type="ECO:0000259" key="1">
    <source>
        <dbReference type="Pfam" id="PF00583"/>
    </source>
</evidence>
<dbReference type="EMBL" id="SPSF01000016">
    <property type="protein sequence ID" value="MPQ61872.1"/>
    <property type="molecule type" value="Genomic_DNA"/>
</dbReference>
<dbReference type="GO" id="GO:0016747">
    <property type="term" value="F:acyltransferase activity, transferring groups other than amino-acyl groups"/>
    <property type="evidence" value="ECO:0007669"/>
    <property type="project" value="InterPro"/>
</dbReference>
<name>A0A5N7ILL5_9CLOT</name>
<dbReference type="SUPFAM" id="SSF55729">
    <property type="entry name" value="Acyl-CoA N-acyltransferases (Nat)"/>
    <property type="match status" value="1"/>
</dbReference>
<dbReference type="AlphaFoldDB" id="A0A5N7ILL5"/>
<keyword evidence="2" id="KW-0808">Transferase</keyword>
<accession>A0A5N7ILL5</accession>
<dbReference type="Gene3D" id="3.40.630.30">
    <property type="match status" value="1"/>
</dbReference>
<dbReference type="InterPro" id="IPR016181">
    <property type="entry name" value="Acyl_CoA_acyltransferase"/>
</dbReference>
<gene>
    <name evidence="2" type="ORF">E4V82_07060</name>
</gene>